<comment type="subunit">
    <text evidence="5">Homodimer.</text>
</comment>
<feature type="binding site" evidence="5">
    <location>
        <position position="52"/>
    </location>
    <ligand>
        <name>substrate</name>
    </ligand>
</feature>
<evidence type="ECO:0000256" key="5">
    <source>
        <dbReference type="HAMAP-Rule" id="MF_01825"/>
    </source>
</evidence>
<feature type="binding site" evidence="5">
    <location>
        <begin position="214"/>
        <end position="216"/>
    </location>
    <ligand>
        <name>NAD(+)</name>
        <dbReference type="ChEBI" id="CHEBI:57540"/>
    </ligand>
</feature>
<dbReference type="PANTHER" id="PTHR10996">
    <property type="entry name" value="2-HYDROXYACID DEHYDROGENASE-RELATED"/>
    <property type="match status" value="1"/>
</dbReference>
<comment type="pathway">
    <text evidence="5">Cofactor biosynthesis; pyridoxine 5'-phosphate biosynthesis; pyridoxine 5'-phosphate from D-erythrose 4-phosphate: step 2/5.</text>
</comment>
<feature type="domain" description="D-isomer specific 2-hydroxyacid dehydrogenase NAD-binding" evidence="7">
    <location>
        <begin position="116"/>
        <end position="263"/>
    </location>
</feature>
<dbReference type="GO" id="GO:0008465">
    <property type="term" value="F:hydroxypyruvate reductase (NADH) activity"/>
    <property type="evidence" value="ECO:0007669"/>
    <property type="project" value="TreeGrafter"/>
</dbReference>
<feature type="active site" evidence="5">
    <location>
        <position position="216"/>
    </location>
</feature>
<comment type="function">
    <text evidence="5">Catalyzes the oxidation of erythronate-4-phosphate to 3-hydroxy-2-oxo-4-phosphonooxybutanoate.</text>
</comment>
<evidence type="ECO:0000256" key="4">
    <source>
        <dbReference type="ARBA" id="ARBA00023096"/>
    </source>
</evidence>
<dbReference type="Proteomes" id="UP000481517">
    <property type="component" value="Unassembled WGS sequence"/>
</dbReference>
<dbReference type="SUPFAM" id="SSF52283">
    <property type="entry name" value="Formate/glycerate dehydrogenase catalytic domain-like"/>
    <property type="match status" value="1"/>
</dbReference>
<feature type="binding site" evidence="5">
    <location>
        <position position="74"/>
    </location>
    <ligand>
        <name>substrate</name>
    </ligand>
</feature>
<dbReference type="InterPro" id="IPR036291">
    <property type="entry name" value="NAD(P)-bd_dom_sf"/>
</dbReference>
<feature type="domain" description="D-isomer specific 2-hydroxyacid dehydrogenase catalytic" evidence="6">
    <location>
        <begin position="35"/>
        <end position="330"/>
    </location>
</feature>
<keyword evidence="3 5" id="KW-0520">NAD</keyword>
<feature type="active site" evidence="5">
    <location>
        <position position="244"/>
    </location>
</feature>
<evidence type="ECO:0000313" key="9">
    <source>
        <dbReference type="Proteomes" id="UP000481517"/>
    </source>
</evidence>
<dbReference type="InterPro" id="IPR038251">
    <property type="entry name" value="PdxB_dimer_sf"/>
</dbReference>
<dbReference type="InterPro" id="IPR006140">
    <property type="entry name" value="D-isomer_DH_NAD-bd"/>
</dbReference>
<dbReference type="UniPathway" id="UPA00244">
    <property type="reaction ID" value="UER00310"/>
</dbReference>
<organism evidence="8 9">
    <name type="scientific">Pseudidiomarina piscicola</name>
    <dbReference type="NCBI Taxonomy" id="2614830"/>
    <lineage>
        <taxon>Bacteria</taxon>
        <taxon>Pseudomonadati</taxon>
        <taxon>Pseudomonadota</taxon>
        <taxon>Gammaproteobacteria</taxon>
        <taxon>Alteromonadales</taxon>
        <taxon>Idiomarinaceae</taxon>
        <taxon>Pseudidiomarina</taxon>
    </lineage>
</organism>
<sequence>MYILADANLPELDTLIAALKRQTEMPLQLERFSGRQPSAQQLAAAHVMFIRSITRVDQKLLQQAPNLRWLGSATIGTDHVDQAALAAAGVTFHSTPGVNANAVGDYVASAIAAIAIEQQQLPTGEVAIVGAGNTGRAAGQRLAGLGLSVHYYDPPALARGEQVVPVHDDWQRVLHSKVISCHVPIQRHGRYATHHLFDHAALAELKPETILVNASRGAVVAEQALIERLQHRPLTVVLDVWEHEPQMALELLQQVTLATPHIAGHSLAGKLGGSWQLLNKWLTDQQLSLQLPSLAELLASYPQGQTTALAAPNEPNWRELAQWVLHCYDIREDDAALRATACTAEDFDRLRANYAVRRELNQLHLNTGEWALSALWQQRLAQLTFQMPNERSNYVTSI</sequence>
<accession>A0A7D9N2K8</accession>
<gene>
    <name evidence="5 8" type="primary">pdxB</name>
    <name evidence="8" type="ORF">PSI9734_00095</name>
</gene>
<dbReference type="Gene3D" id="3.30.1370.170">
    <property type="match status" value="1"/>
</dbReference>
<comment type="catalytic activity">
    <reaction evidence="5">
        <text>4-phospho-D-erythronate + NAD(+) = (R)-3-hydroxy-2-oxo-4-phosphooxybutanoate + NADH + H(+)</text>
        <dbReference type="Rhea" id="RHEA:18829"/>
        <dbReference type="ChEBI" id="CHEBI:15378"/>
        <dbReference type="ChEBI" id="CHEBI:57540"/>
        <dbReference type="ChEBI" id="CHEBI:57945"/>
        <dbReference type="ChEBI" id="CHEBI:58538"/>
        <dbReference type="ChEBI" id="CHEBI:58766"/>
        <dbReference type="EC" id="1.1.1.290"/>
    </reaction>
</comment>
<dbReference type="Pfam" id="PF02826">
    <property type="entry name" value="2-Hacid_dh_C"/>
    <property type="match status" value="1"/>
</dbReference>
<comment type="similarity">
    <text evidence="5">Belongs to the D-isomer specific 2-hydroxyacid dehydrogenase family. PdxB subfamily.</text>
</comment>
<dbReference type="InterPro" id="IPR020921">
    <property type="entry name" value="Erythronate-4-P_DHase"/>
</dbReference>
<proteinExistence type="inferred from homology"/>
<dbReference type="EMBL" id="CADCXY010000001">
    <property type="protein sequence ID" value="CAB0149531.1"/>
    <property type="molecule type" value="Genomic_DNA"/>
</dbReference>
<feature type="binding site" evidence="5">
    <location>
        <position position="264"/>
    </location>
    <ligand>
        <name>NAD(+)</name>
        <dbReference type="ChEBI" id="CHEBI:57540"/>
    </ligand>
</feature>
<feature type="binding site" evidence="5">
    <location>
        <position position="153"/>
    </location>
    <ligand>
        <name>NAD(+)</name>
        <dbReference type="ChEBI" id="CHEBI:57540"/>
    </ligand>
</feature>
<keyword evidence="1 5" id="KW-0963">Cytoplasm</keyword>
<dbReference type="InterPro" id="IPR006139">
    <property type="entry name" value="D-isomer_2_OHA_DH_cat_dom"/>
</dbReference>
<dbReference type="Gene3D" id="3.40.50.720">
    <property type="entry name" value="NAD(P)-binding Rossmann-like Domain"/>
    <property type="match status" value="2"/>
</dbReference>
<dbReference type="EC" id="1.1.1.290" evidence="5"/>
<dbReference type="SUPFAM" id="SSF51735">
    <property type="entry name" value="NAD(P)-binding Rossmann-fold domains"/>
    <property type="match status" value="1"/>
</dbReference>
<evidence type="ECO:0000256" key="2">
    <source>
        <dbReference type="ARBA" id="ARBA00023002"/>
    </source>
</evidence>
<dbReference type="GO" id="GO:0008615">
    <property type="term" value="P:pyridoxine biosynthetic process"/>
    <property type="evidence" value="ECO:0007669"/>
    <property type="project" value="UniProtKB-UniRule"/>
</dbReference>
<dbReference type="GO" id="GO:0005829">
    <property type="term" value="C:cytosol"/>
    <property type="evidence" value="ECO:0007669"/>
    <property type="project" value="TreeGrafter"/>
</dbReference>
<dbReference type="CDD" id="cd12158">
    <property type="entry name" value="ErythrP_dh"/>
    <property type="match status" value="1"/>
</dbReference>
<dbReference type="AlphaFoldDB" id="A0A7D9N2K8"/>
<dbReference type="RefSeq" id="WP_173919164.1">
    <property type="nucleotide sequence ID" value="NZ_CADCXY010000001.1"/>
</dbReference>
<evidence type="ECO:0000259" key="6">
    <source>
        <dbReference type="Pfam" id="PF00389"/>
    </source>
</evidence>
<evidence type="ECO:0000256" key="1">
    <source>
        <dbReference type="ARBA" id="ARBA00022490"/>
    </source>
</evidence>
<dbReference type="GO" id="GO:0033711">
    <property type="term" value="F:4-phosphoerythronate dehydrogenase activity"/>
    <property type="evidence" value="ECO:0007669"/>
    <property type="project" value="UniProtKB-EC"/>
</dbReference>
<feature type="binding site" evidence="5">
    <location>
        <position position="239"/>
    </location>
    <ligand>
        <name>NAD(+)</name>
        <dbReference type="ChEBI" id="CHEBI:57540"/>
    </ligand>
</feature>
<dbReference type="InterPro" id="IPR050223">
    <property type="entry name" value="D-isomer_2-hydroxyacid_DH"/>
</dbReference>
<comment type="caution">
    <text evidence="5">Lacks conserved residue(s) required for the propagation of feature annotation.</text>
</comment>
<feature type="active site" description="Proton donor" evidence="5">
    <location>
        <position position="261"/>
    </location>
</feature>
<dbReference type="PANTHER" id="PTHR10996:SF257">
    <property type="entry name" value="GLYOXYLATE REDUCTASE 1"/>
    <property type="match status" value="1"/>
</dbReference>
<dbReference type="Pfam" id="PF00389">
    <property type="entry name" value="2-Hacid_dh"/>
    <property type="match status" value="1"/>
</dbReference>
<keyword evidence="4 5" id="KW-0664">Pyridoxine biosynthesis</keyword>
<evidence type="ECO:0000313" key="8">
    <source>
        <dbReference type="EMBL" id="CAB0149531.1"/>
    </source>
</evidence>
<evidence type="ECO:0000256" key="3">
    <source>
        <dbReference type="ARBA" id="ARBA00023027"/>
    </source>
</evidence>
<dbReference type="HAMAP" id="MF_01825">
    <property type="entry name" value="PdxB"/>
    <property type="match status" value="1"/>
</dbReference>
<dbReference type="GO" id="GO:0030267">
    <property type="term" value="F:glyoxylate reductase (NADPH) activity"/>
    <property type="evidence" value="ECO:0007669"/>
    <property type="project" value="TreeGrafter"/>
</dbReference>
<reference evidence="8 9" key="1">
    <citation type="submission" date="2020-02" db="EMBL/GenBank/DDBJ databases">
        <authorList>
            <person name="Rodrigo-Torres L."/>
            <person name="Arahal R. D."/>
            <person name="Lucena T."/>
        </authorList>
    </citation>
    <scope>NUCLEOTIDE SEQUENCE [LARGE SCALE GENOMIC DNA]</scope>
    <source>
        <strain evidence="8 9">CECT 9734</strain>
    </source>
</reference>
<protein>
    <recommendedName>
        <fullName evidence="5">Erythronate-4-phosphate dehydrogenase</fullName>
        <ecNumber evidence="5">1.1.1.290</ecNumber>
    </recommendedName>
</protein>
<comment type="subcellular location">
    <subcellularLocation>
        <location evidence="5">Cytoplasm</location>
    </subcellularLocation>
</comment>
<dbReference type="GO" id="GO:0051287">
    <property type="term" value="F:NAD binding"/>
    <property type="evidence" value="ECO:0007669"/>
    <property type="project" value="InterPro"/>
</dbReference>
<evidence type="ECO:0000259" key="7">
    <source>
        <dbReference type="Pfam" id="PF02826"/>
    </source>
</evidence>
<keyword evidence="9" id="KW-1185">Reference proteome</keyword>
<name>A0A7D9N2K8_9GAMM</name>
<keyword evidence="2 5" id="KW-0560">Oxidoreductase</keyword>